<reference evidence="1" key="1">
    <citation type="submission" date="2023-07" db="EMBL/GenBank/DDBJ databases">
        <authorList>
            <consortium name="CYATHOMIX"/>
        </authorList>
    </citation>
    <scope>NUCLEOTIDE SEQUENCE</scope>
    <source>
        <strain evidence="1">N/A</strain>
    </source>
</reference>
<dbReference type="AlphaFoldDB" id="A0AA36GGB1"/>
<keyword evidence="2" id="KW-1185">Reference proteome</keyword>
<comment type="caution">
    <text evidence="1">The sequence shown here is derived from an EMBL/GenBank/DDBJ whole genome shotgun (WGS) entry which is preliminary data.</text>
</comment>
<proteinExistence type="predicted"/>
<dbReference type="Proteomes" id="UP001176961">
    <property type="component" value="Unassembled WGS sequence"/>
</dbReference>
<accession>A0AA36GGB1</accession>
<dbReference type="EMBL" id="CATQJL010000112">
    <property type="protein sequence ID" value="CAJ0593649.1"/>
    <property type="molecule type" value="Genomic_DNA"/>
</dbReference>
<name>A0AA36GGB1_CYLNA</name>
<organism evidence="1 2">
    <name type="scientific">Cylicocyclus nassatus</name>
    <name type="common">Nematode worm</name>
    <dbReference type="NCBI Taxonomy" id="53992"/>
    <lineage>
        <taxon>Eukaryota</taxon>
        <taxon>Metazoa</taxon>
        <taxon>Ecdysozoa</taxon>
        <taxon>Nematoda</taxon>
        <taxon>Chromadorea</taxon>
        <taxon>Rhabditida</taxon>
        <taxon>Rhabditina</taxon>
        <taxon>Rhabditomorpha</taxon>
        <taxon>Strongyloidea</taxon>
        <taxon>Strongylidae</taxon>
        <taxon>Cylicocyclus</taxon>
    </lineage>
</organism>
<sequence>MPIKEATTSANRNNTFTTWNRNVCAVLHFFELHGAGHAGDAIRGPTPALATGFSHYIHRRA</sequence>
<protein>
    <submittedName>
        <fullName evidence="1">Uncharacterized protein</fullName>
    </submittedName>
</protein>
<evidence type="ECO:0000313" key="1">
    <source>
        <dbReference type="EMBL" id="CAJ0593649.1"/>
    </source>
</evidence>
<evidence type="ECO:0000313" key="2">
    <source>
        <dbReference type="Proteomes" id="UP001176961"/>
    </source>
</evidence>
<gene>
    <name evidence="1" type="ORF">CYNAS_LOCUS5632</name>
</gene>